<comment type="caution">
    <text evidence="1">The sequence shown here is derived from an EMBL/GenBank/DDBJ whole genome shotgun (WGS) entry which is preliminary data.</text>
</comment>
<reference evidence="1 2" key="1">
    <citation type="journal article" date="2019" name="Int. J. Syst. Evol. Microbiol.">
        <title>The Global Catalogue of Microorganisms (GCM) 10K type strain sequencing project: providing services to taxonomists for standard genome sequencing and annotation.</title>
        <authorList>
            <consortium name="The Broad Institute Genomics Platform"/>
            <consortium name="The Broad Institute Genome Sequencing Center for Infectious Disease"/>
            <person name="Wu L."/>
            <person name="Ma J."/>
        </authorList>
    </citation>
    <scope>NUCLEOTIDE SEQUENCE [LARGE SCALE GENOMIC DNA]</scope>
    <source>
        <strain evidence="1 2">CGMCC 1.10593</strain>
    </source>
</reference>
<accession>A0ABD6DBL1</accession>
<dbReference type="EMBL" id="JBHUDM010000003">
    <property type="protein sequence ID" value="MFD1642518.1"/>
    <property type="molecule type" value="Genomic_DNA"/>
</dbReference>
<sequence>MRFKWIVEPPATLDAVDDTRQAIPLVPTSEADCLRRLLDRTTETGIADREDASEWLTFLRALGLVDRTTSGYRRERVELTADELADRLRDGIYGARELYDRLAAADEPLAVDDLDGTVDLPTWERHHHADPEVVRRQRLRRLADWFVLCGIADRTAADYYK</sequence>
<organism evidence="1 2">
    <name type="scientific">Halohasta litorea</name>
    <dbReference type="NCBI Taxonomy" id="869891"/>
    <lineage>
        <taxon>Archaea</taxon>
        <taxon>Methanobacteriati</taxon>
        <taxon>Methanobacteriota</taxon>
        <taxon>Stenosarchaea group</taxon>
        <taxon>Halobacteria</taxon>
        <taxon>Halobacteriales</taxon>
        <taxon>Haloferacaceae</taxon>
        <taxon>Halohasta</taxon>
    </lineage>
</organism>
<gene>
    <name evidence="1" type="ORF">ACFSBW_11600</name>
</gene>
<name>A0ABD6DBL1_9EURY</name>
<protein>
    <submittedName>
        <fullName evidence="1">Uncharacterized protein</fullName>
    </submittedName>
</protein>
<dbReference type="AlphaFoldDB" id="A0ABD6DBL1"/>
<dbReference type="InterPro" id="IPR058821">
    <property type="entry name" value="Double_WHD-containing_halo"/>
</dbReference>
<dbReference type="RefSeq" id="WP_256395917.1">
    <property type="nucleotide sequence ID" value="NZ_JANHDJ010000003.1"/>
</dbReference>
<dbReference type="Proteomes" id="UP001597052">
    <property type="component" value="Unassembled WGS sequence"/>
</dbReference>
<evidence type="ECO:0000313" key="2">
    <source>
        <dbReference type="Proteomes" id="UP001597052"/>
    </source>
</evidence>
<evidence type="ECO:0000313" key="1">
    <source>
        <dbReference type="EMBL" id="MFD1642518.1"/>
    </source>
</evidence>
<keyword evidence="2" id="KW-1185">Reference proteome</keyword>
<dbReference type="Pfam" id="PF25947">
    <property type="entry name" value="WHD_halo_double"/>
    <property type="match status" value="1"/>
</dbReference>
<proteinExistence type="predicted"/>